<reference evidence="1" key="1">
    <citation type="journal article" date="2023" name="bioRxiv">
        <title>Improved chromosome-level genome assembly for marigold (Tagetes erecta).</title>
        <authorList>
            <person name="Jiang F."/>
            <person name="Yuan L."/>
            <person name="Wang S."/>
            <person name="Wang H."/>
            <person name="Xu D."/>
            <person name="Wang A."/>
            <person name="Fan W."/>
        </authorList>
    </citation>
    <scope>NUCLEOTIDE SEQUENCE</scope>
    <source>
        <strain evidence="1">WSJ</strain>
        <tissue evidence="1">Leaf</tissue>
    </source>
</reference>
<dbReference type="EMBL" id="JAUHHV010000007">
    <property type="protein sequence ID" value="KAK1418412.1"/>
    <property type="molecule type" value="Genomic_DNA"/>
</dbReference>
<comment type="caution">
    <text evidence="1">The sequence shown here is derived from an EMBL/GenBank/DDBJ whole genome shotgun (WGS) entry which is preliminary data.</text>
</comment>
<evidence type="ECO:0000313" key="2">
    <source>
        <dbReference type="Proteomes" id="UP001229421"/>
    </source>
</evidence>
<proteinExistence type="predicted"/>
<organism evidence="1 2">
    <name type="scientific">Tagetes erecta</name>
    <name type="common">African marigold</name>
    <dbReference type="NCBI Taxonomy" id="13708"/>
    <lineage>
        <taxon>Eukaryota</taxon>
        <taxon>Viridiplantae</taxon>
        <taxon>Streptophyta</taxon>
        <taxon>Embryophyta</taxon>
        <taxon>Tracheophyta</taxon>
        <taxon>Spermatophyta</taxon>
        <taxon>Magnoliopsida</taxon>
        <taxon>eudicotyledons</taxon>
        <taxon>Gunneridae</taxon>
        <taxon>Pentapetalae</taxon>
        <taxon>asterids</taxon>
        <taxon>campanulids</taxon>
        <taxon>Asterales</taxon>
        <taxon>Asteraceae</taxon>
        <taxon>Asteroideae</taxon>
        <taxon>Heliantheae alliance</taxon>
        <taxon>Tageteae</taxon>
        <taxon>Tagetes</taxon>
    </lineage>
</organism>
<accession>A0AAD8NRH7</accession>
<sequence>MLGGRCCQCSDSETLRKLRMWLSCVDDGSKGPSWLKSWMYHNFNCYREQSVSCNLSTIEELNLSDLYVCA</sequence>
<protein>
    <submittedName>
        <fullName evidence="1">Uncharacterized protein</fullName>
    </submittedName>
</protein>
<dbReference type="AlphaFoldDB" id="A0AAD8NRH7"/>
<name>A0AAD8NRH7_TARER</name>
<dbReference type="Proteomes" id="UP001229421">
    <property type="component" value="Unassembled WGS sequence"/>
</dbReference>
<gene>
    <name evidence="1" type="ORF">QVD17_27556</name>
</gene>
<keyword evidence="2" id="KW-1185">Reference proteome</keyword>
<evidence type="ECO:0000313" key="1">
    <source>
        <dbReference type="EMBL" id="KAK1418412.1"/>
    </source>
</evidence>